<name>A0ABR5PQ16_9LACO</name>
<evidence type="ECO:0000313" key="2">
    <source>
        <dbReference type="Proteomes" id="UP000051735"/>
    </source>
</evidence>
<reference evidence="1 2" key="1">
    <citation type="journal article" date="2015" name="Genome Announc.">
        <title>Expanding the biotechnology potential of lactobacilli through comparative genomics of 213 strains and associated genera.</title>
        <authorList>
            <person name="Sun Z."/>
            <person name="Harris H.M."/>
            <person name="McCann A."/>
            <person name="Guo C."/>
            <person name="Argimon S."/>
            <person name="Zhang W."/>
            <person name="Yang X."/>
            <person name="Jeffery I.B."/>
            <person name="Cooney J.C."/>
            <person name="Kagawa T.F."/>
            <person name="Liu W."/>
            <person name="Song Y."/>
            <person name="Salvetti E."/>
            <person name="Wrobel A."/>
            <person name="Rasinkangas P."/>
            <person name="Parkhill J."/>
            <person name="Rea M.C."/>
            <person name="O'Sullivan O."/>
            <person name="Ritari J."/>
            <person name="Douillard F.P."/>
            <person name="Paul Ross R."/>
            <person name="Yang R."/>
            <person name="Briner A.E."/>
            <person name="Felis G.E."/>
            <person name="de Vos W.M."/>
            <person name="Barrangou R."/>
            <person name="Klaenhammer T.R."/>
            <person name="Caufield P.W."/>
            <person name="Cui Y."/>
            <person name="Zhang H."/>
            <person name="O'Toole P.W."/>
        </authorList>
    </citation>
    <scope>NUCLEOTIDE SEQUENCE [LARGE SCALE GENOMIC DNA]</scope>
    <source>
        <strain evidence="1 2">DSM 6629</strain>
    </source>
</reference>
<accession>A0ABR5PQ16</accession>
<organism evidence="1 2">
    <name type="scientific">Lactobacillus intestinalis DSM 6629</name>
    <dbReference type="NCBI Taxonomy" id="1423761"/>
    <lineage>
        <taxon>Bacteria</taxon>
        <taxon>Bacillati</taxon>
        <taxon>Bacillota</taxon>
        <taxon>Bacilli</taxon>
        <taxon>Lactobacillales</taxon>
        <taxon>Lactobacillaceae</taxon>
        <taxon>Lactobacillus</taxon>
    </lineage>
</organism>
<comment type="caution">
    <text evidence="1">The sequence shown here is derived from an EMBL/GenBank/DDBJ whole genome shotgun (WGS) entry which is preliminary data.</text>
</comment>
<protein>
    <recommendedName>
        <fullName evidence="3">HTH cro/C1-type domain-containing protein</fullName>
    </recommendedName>
</protein>
<evidence type="ECO:0000313" key="1">
    <source>
        <dbReference type="EMBL" id="KRM32735.1"/>
    </source>
</evidence>
<dbReference type="EMBL" id="AZGN01000044">
    <property type="protein sequence ID" value="KRM32735.1"/>
    <property type="molecule type" value="Genomic_DNA"/>
</dbReference>
<dbReference type="GeneID" id="75117672"/>
<gene>
    <name evidence="1" type="ORF">FC44_GL001536</name>
</gene>
<dbReference type="Proteomes" id="UP000051735">
    <property type="component" value="Unassembled WGS sequence"/>
</dbReference>
<proteinExistence type="predicted"/>
<dbReference type="RefSeq" id="WP_057810398.1">
    <property type="nucleotide sequence ID" value="NZ_AZGN01000044.1"/>
</dbReference>
<keyword evidence="2" id="KW-1185">Reference proteome</keyword>
<evidence type="ECO:0008006" key="3">
    <source>
        <dbReference type="Google" id="ProtNLM"/>
    </source>
</evidence>
<sequence length="145" mass="16548">MSTIILRLLHNANISIEEISKKSHIPLDALVNATEEPIEFWTIRELNAFAESLKIKPSELLEELQPSTYILDINDDTQTIQGVNISNLENYYTIRAVVEAEHLEGWNPVAADITYLNNQFVNPDSEFIKDVESALNEYDVNTEEQ</sequence>